<reference evidence="1 2" key="1">
    <citation type="journal article" date="2015" name="Genome Announc.">
        <title>Expanding the biotechnology potential of lactobacilli through comparative genomics of 213 strains and associated genera.</title>
        <authorList>
            <person name="Sun Z."/>
            <person name="Harris H.M."/>
            <person name="McCann A."/>
            <person name="Guo C."/>
            <person name="Argimon S."/>
            <person name="Zhang W."/>
            <person name="Yang X."/>
            <person name="Jeffery I.B."/>
            <person name="Cooney J.C."/>
            <person name="Kagawa T.F."/>
            <person name="Liu W."/>
            <person name="Song Y."/>
            <person name="Salvetti E."/>
            <person name="Wrobel A."/>
            <person name="Rasinkangas P."/>
            <person name="Parkhill J."/>
            <person name="Rea M.C."/>
            <person name="O'Sullivan O."/>
            <person name="Ritari J."/>
            <person name="Douillard F.P."/>
            <person name="Paul Ross R."/>
            <person name="Yang R."/>
            <person name="Briner A.E."/>
            <person name="Felis G.E."/>
            <person name="de Vos W.M."/>
            <person name="Barrangou R."/>
            <person name="Klaenhammer T.R."/>
            <person name="Caufield P.W."/>
            <person name="Cui Y."/>
            <person name="Zhang H."/>
            <person name="O'Toole P.W."/>
        </authorList>
    </citation>
    <scope>NUCLEOTIDE SEQUENCE [LARGE SCALE GENOMIC DNA]</scope>
    <source>
        <strain evidence="1 2">DSM 24302</strain>
    </source>
</reference>
<protein>
    <recommendedName>
        <fullName evidence="3">Dithiol-disulfide isomerase</fullName>
    </recommendedName>
</protein>
<keyword evidence="2" id="KW-1185">Reference proteome</keyword>
<dbReference type="EMBL" id="AYZR01000007">
    <property type="protein sequence ID" value="KRM94098.1"/>
    <property type="molecule type" value="Genomic_DNA"/>
</dbReference>
<evidence type="ECO:0000313" key="1">
    <source>
        <dbReference type="EMBL" id="KRM94098.1"/>
    </source>
</evidence>
<organism evidence="1 2">
    <name type="scientific">Lentilactobacillus senioris DSM 24302 = JCM 17472</name>
    <dbReference type="NCBI Taxonomy" id="1423802"/>
    <lineage>
        <taxon>Bacteria</taxon>
        <taxon>Bacillati</taxon>
        <taxon>Bacillota</taxon>
        <taxon>Bacilli</taxon>
        <taxon>Lactobacillales</taxon>
        <taxon>Lactobacillaceae</taxon>
        <taxon>Lentilactobacillus</taxon>
    </lineage>
</organism>
<dbReference type="AlphaFoldDB" id="A0A0R2CSU0"/>
<proteinExistence type="predicted"/>
<evidence type="ECO:0000313" key="2">
    <source>
        <dbReference type="Proteomes" id="UP000051256"/>
    </source>
</evidence>
<dbReference type="Pfam" id="PF13743">
    <property type="entry name" value="Thioredoxin_5"/>
    <property type="match status" value="1"/>
</dbReference>
<accession>A0A0R2CSU0</accession>
<gene>
    <name evidence="1" type="ORF">FC56_GL000079</name>
</gene>
<dbReference type="PATRIC" id="fig|1423802.4.peg.80"/>
<dbReference type="Proteomes" id="UP000051256">
    <property type="component" value="Unassembled WGS sequence"/>
</dbReference>
<comment type="caution">
    <text evidence="1">The sequence shown here is derived from an EMBL/GenBank/DDBJ whole genome shotgun (WGS) entry which is preliminary data.</text>
</comment>
<evidence type="ECO:0008006" key="3">
    <source>
        <dbReference type="Google" id="ProtNLM"/>
    </source>
</evidence>
<sequence length="185" mass="21352">MLSIASQLDTKTIVHFIPMLNIQILHDFAKNNPTVVANEELHYNIILDYQAASFQGKNKGRQFLLELQKAILTNHLKYTAQLVNQIVTNVGLDSEMFEEDRRSEMTKQVFQEDQQTVHELKIKDPTSVVIFNSAIEDNGLLLRDFNYNSLFNLCQYTIKTPHHIDLTTVPEHTENIADFTNYQAK</sequence>
<dbReference type="Gene3D" id="3.40.30.10">
    <property type="entry name" value="Glutaredoxin"/>
    <property type="match status" value="1"/>
</dbReference>
<dbReference type="STRING" id="1423802.FC56_GL000079"/>
<name>A0A0R2CSU0_9LACO</name>